<feature type="compositionally biased region" description="Basic and acidic residues" evidence="1">
    <location>
        <begin position="34"/>
        <end position="46"/>
    </location>
</feature>
<dbReference type="Gramene" id="C.cajan_38564.t">
    <property type="protein sequence ID" value="C.cajan_38564.t.cds1"/>
    <property type="gene ID" value="C.cajan_38564"/>
</dbReference>
<feature type="compositionally biased region" description="Low complexity" evidence="1">
    <location>
        <begin position="324"/>
        <end position="333"/>
    </location>
</feature>
<dbReference type="AlphaFoldDB" id="A0A151SK18"/>
<feature type="region of interest" description="Disordered" evidence="1">
    <location>
        <begin position="1"/>
        <end position="51"/>
    </location>
</feature>
<proteinExistence type="predicted"/>
<feature type="region of interest" description="Disordered" evidence="1">
    <location>
        <begin position="318"/>
        <end position="347"/>
    </location>
</feature>
<dbReference type="EMBL" id="KQ483998">
    <property type="protein sequence ID" value="KYP38475.1"/>
    <property type="molecule type" value="Genomic_DNA"/>
</dbReference>
<dbReference type="Proteomes" id="UP000075243">
    <property type="component" value="Chromosome 11"/>
</dbReference>
<keyword evidence="4" id="KW-1185">Reference proteome</keyword>
<evidence type="ECO:0000313" key="3">
    <source>
        <dbReference type="EMBL" id="KYP55194.1"/>
    </source>
</evidence>
<dbReference type="EMBL" id="CM003613">
    <property type="protein sequence ID" value="KYP55194.1"/>
    <property type="molecule type" value="Genomic_DNA"/>
</dbReference>
<protein>
    <submittedName>
        <fullName evidence="3">Uncharacterized protein</fullName>
    </submittedName>
</protein>
<reference evidence="3 4" key="1">
    <citation type="journal article" date="2012" name="Nat. Biotechnol.">
        <title>Draft genome sequence of pigeonpea (Cajanus cajan), an orphan legume crop of resource-poor farmers.</title>
        <authorList>
            <person name="Varshney R.K."/>
            <person name="Chen W."/>
            <person name="Li Y."/>
            <person name="Bharti A.K."/>
            <person name="Saxena R.K."/>
            <person name="Schlueter J.A."/>
            <person name="Donoghue M.T."/>
            <person name="Azam S."/>
            <person name="Fan G."/>
            <person name="Whaley A.M."/>
            <person name="Farmer A.D."/>
            <person name="Sheridan J."/>
            <person name="Iwata A."/>
            <person name="Tuteja R."/>
            <person name="Penmetsa R.V."/>
            <person name="Wu W."/>
            <person name="Upadhyaya H.D."/>
            <person name="Yang S.P."/>
            <person name="Shah T."/>
            <person name="Saxena K.B."/>
            <person name="Michael T."/>
            <person name="McCombie W.R."/>
            <person name="Yang B."/>
            <person name="Zhang G."/>
            <person name="Yang H."/>
            <person name="Wang J."/>
            <person name="Spillane C."/>
            <person name="Cook D.R."/>
            <person name="May G.D."/>
            <person name="Xu X."/>
            <person name="Jackson S.A."/>
        </authorList>
    </citation>
    <scope>NUCLEOTIDE SEQUENCE [LARGE SCALE GENOMIC DNA]</scope>
    <source>
        <strain evidence="4">cv. Asha</strain>
    </source>
</reference>
<gene>
    <name evidence="3" type="ORF">KK1_001401</name>
    <name evidence="2" type="ORF">KK1_040290</name>
</gene>
<dbReference type="Gramene" id="C.cajan_01367.t">
    <property type="protein sequence ID" value="C.cajan_01367.t.cds1"/>
    <property type="gene ID" value="C.cajan_01367"/>
</dbReference>
<evidence type="ECO:0000313" key="4">
    <source>
        <dbReference type="Proteomes" id="UP000075243"/>
    </source>
</evidence>
<evidence type="ECO:0000313" key="2">
    <source>
        <dbReference type="EMBL" id="KYP38475.1"/>
    </source>
</evidence>
<accession>A0A151SK18</accession>
<feature type="compositionally biased region" description="Basic residues" evidence="1">
    <location>
        <begin position="1"/>
        <end position="13"/>
    </location>
</feature>
<organism evidence="3 4">
    <name type="scientific">Cajanus cajan</name>
    <name type="common">Pigeon pea</name>
    <name type="synonym">Cajanus indicus</name>
    <dbReference type="NCBI Taxonomy" id="3821"/>
    <lineage>
        <taxon>Eukaryota</taxon>
        <taxon>Viridiplantae</taxon>
        <taxon>Streptophyta</taxon>
        <taxon>Embryophyta</taxon>
        <taxon>Tracheophyta</taxon>
        <taxon>Spermatophyta</taxon>
        <taxon>Magnoliopsida</taxon>
        <taxon>eudicotyledons</taxon>
        <taxon>Gunneridae</taxon>
        <taxon>Pentapetalae</taxon>
        <taxon>rosids</taxon>
        <taxon>fabids</taxon>
        <taxon>Fabales</taxon>
        <taxon>Fabaceae</taxon>
        <taxon>Papilionoideae</taxon>
        <taxon>50 kb inversion clade</taxon>
        <taxon>NPAAA clade</taxon>
        <taxon>indigoferoid/millettioid clade</taxon>
        <taxon>Phaseoleae</taxon>
        <taxon>Cajanus</taxon>
    </lineage>
</organism>
<name>A0A151SK18_CAJCA</name>
<evidence type="ECO:0000256" key="1">
    <source>
        <dbReference type="SAM" id="MobiDB-lite"/>
    </source>
</evidence>
<dbReference type="OMA" id="RIPINWV"/>
<sequence length="394" mass="45070">MESLGKGKRVKHIANRDYPRPTTQGQGTSKKKKQESSRPEPEEEYSHSWLSRKSQEETFNESFACKDIVAPKVLYSSWLIEQGFTFPTLLSCQGVSKFVGLSGLYYPDLVRVFYSNLGRDENGALVSEVKGIKVTLSADVFLKIGGLTRNGIKPTFNELKMKNFSIGKDTFFMSMLRDVSAWEANKEYKRKEKRKITYNAGGLRVEDRLLHYVIVWILAARGSNHAQISEEDMALLAAFKNNIQVDWVYVVEDIMLKTRRLMDCKCPYAVFISKVLVFYKVPLTGEAREVTRDVHDIKDRALKMMKLVKTDAGWIAKEDVPTAETTEPSQPEVQTEEEEGAEEPKPLSTFELSVLAKLDDIRETQRRDYQELKACFESISERLDAMNIPYPEEL</sequence>